<reference evidence="5 6" key="1">
    <citation type="submission" date="2023-07" db="EMBL/GenBank/DDBJ databases">
        <title>Sequencing the genomes of 1000 actinobacteria strains.</title>
        <authorList>
            <person name="Klenk H.-P."/>
        </authorList>
    </citation>
    <scope>NUCLEOTIDE SEQUENCE [LARGE SCALE GENOMIC DNA]</scope>
    <source>
        <strain evidence="5 6">DSM 41600</strain>
    </source>
</reference>
<dbReference type="EMBL" id="JAURUE010000001">
    <property type="protein sequence ID" value="MDP9611521.1"/>
    <property type="molecule type" value="Genomic_DNA"/>
</dbReference>
<gene>
    <name evidence="5" type="ORF">JOF35_003798</name>
</gene>
<keyword evidence="5" id="KW-0540">Nuclease</keyword>
<dbReference type="GO" id="GO:0004527">
    <property type="term" value="F:exonuclease activity"/>
    <property type="evidence" value="ECO:0007669"/>
    <property type="project" value="UniProtKB-KW"/>
</dbReference>
<keyword evidence="2" id="KW-0067">ATP-binding</keyword>
<keyword evidence="6" id="KW-1185">Reference proteome</keyword>
<evidence type="ECO:0000313" key="5">
    <source>
        <dbReference type="EMBL" id="MDP9611521.1"/>
    </source>
</evidence>
<comment type="caution">
    <text evidence="5">The sequence shown here is derived from an EMBL/GenBank/DDBJ whole genome shotgun (WGS) entry which is preliminary data.</text>
</comment>
<keyword evidence="5" id="KW-0378">Hydrolase</keyword>
<feature type="domain" description="PD-(D/E)XK endonuclease-like" evidence="4">
    <location>
        <begin position="15"/>
        <end position="267"/>
    </location>
</feature>
<proteinExistence type="predicted"/>
<dbReference type="Pfam" id="PF12705">
    <property type="entry name" value="PDDEXK_1"/>
    <property type="match status" value="1"/>
</dbReference>
<accession>A0ABT9KSV9</accession>
<dbReference type="Proteomes" id="UP001234880">
    <property type="component" value="Unassembled WGS sequence"/>
</dbReference>
<evidence type="ECO:0000313" key="6">
    <source>
        <dbReference type="Proteomes" id="UP001234880"/>
    </source>
</evidence>
<organism evidence="5 6">
    <name type="scientific">Streptomyces demainii</name>
    <dbReference type="NCBI Taxonomy" id="588122"/>
    <lineage>
        <taxon>Bacteria</taxon>
        <taxon>Bacillati</taxon>
        <taxon>Actinomycetota</taxon>
        <taxon>Actinomycetes</taxon>
        <taxon>Kitasatosporales</taxon>
        <taxon>Streptomycetaceae</taxon>
        <taxon>Streptomyces</taxon>
    </lineage>
</organism>
<keyword evidence="5" id="KW-0269">Exonuclease</keyword>
<dbReference type="InterPro" id="IPR038726">
    <property type="entry name" value="PDDEXK_AddAB-type"/>
</dbReference>
<protein>
    <submittedName>
        <fullName evidence="5">RecB family exonuclease</fullName>
    </submittedName>
</protein>
<name>A0ABT9KSV9_9ACTN</name>
<keyword evidence="2" id="KW-0347">Helicase</keyword>
<keyword evidence="3" id="KW-0234">DNA repair</keyword>
<sequence length="294" mass="33372">MPEMKSPPPERRVSHISHSARETLLRCAKSYFLSRIAGAPKRPALWLAGGSAVHTATEEYDRLAVVGEEERFDVESRWNTCFQIELAANRQQDANENRWRRSPTEPVEAWNQLGPQFVRAYIDWRQRSPWQIWTTPDGQPAIELDVSGYLPDCPVEIKAFVDRVFWDPVFERLEVLDLKTGKRPPKGPDQFGTYGALIEAKYGVKVHSGVPFMNRRGTVGRPYELDEFTPEAVGQLYGEAWEQIQSGEFPADGYDSECFICDVSDACFVKNGPLAHIYDPDHPEHPAYEKAASS</sequence>
<keyword evidence="2" id="KW-0547">Nucleotide-binding</keyword>
<keyword evidence="1" id="KW-0227">DNA damage</keyword>
<evidence type="ECO:0000259" key="4">
    <source>
        <dbReference type="Pfam" id="PF12705"/>
    </source>
</evidence>
<evidence type="ECO:0000256" key="2">
    <source>
        <dbReference type="ARBA" id="ARBA00022806"/>
    </source>
</evidence>
<evidence type="ECO:0000256" key="3">
    <source>
        <dbReference type="ARBA" id="ARBA00023204"/>
    </source>
</evidence>
<evidence type="ECO:0000256" key="1">
    <source>
        <dbReference type="ARBA" id="ARBA00022763"/>
    </source>
</evidence>